<dbReference type="Pfam" id="PF00496">
    <property type="entry name" value="SBP_bac_5"/>
    <property type="match status" value="1"/>
</dbReference>
<dbReference type="GO" id="GO:1904680">
    <property type="term" value="F:peptide transmembrane transporter activity"/>
    <property type="evidence" value="ECO:0007669"/>
    <property type="project" value="TreeGrafter"/>
</dbReference>
<dbReference type="GO" id="GO:0030288">
    <property type="term" value="C:outer membrane-bounded periplasmic space"/>
    <property type="evidence" value="ECO:0007669"/>
    <property type="project" value="UniProtKB-ARBA"/>
</dbReference>
<dbReference type="Gene3D" id="3.90.76.10">
    <property type="entry name" value="Dipeptide-binding Protein, Domain 1"/>
    <property type="match status" value="1"/>
</dbReference>
<reference evidence="4 5" key="1">
    <citation type="journal article" date="2014" name="Int. J. Syst. Evol. Microbiol.">
        <title>Sneathiella chungangensis sp. nov., isolated from a marine sand, and emended description of the genus Sneathiella.</title>
        <authorList>
            <person name="Siamphan C."/>
            <person name="Kim H."/>
            <person name="Lee J.S."/>
            <person name="Kim W."/>
        </authorList>
    </citation>
    <scope>NUCLEOTIDE SEQUENCE [LARGE SCALE GENOMIC DNA]</scope>
    <source>
        <strain evidence="4 5">KCTC 32476</strain>
    </source>
</reference>
<comment type="similarity">
    <text evidence="2">Belongs to the bacterial solute-binding protein 5 family.</text>
</comment>
<name>A0A845MBA5_9PROT</name>
<evidence type="ECO:0000259" key="3">
    <source>
        <dbReference type="Pfam" id="PF00496"/>
    </source>
</evidence>
<protein>
    <submittedName>
        <fullName evidence="4">ABC transporter substrate-binding protein</fullName>
    </submittedName>
</protein>
<dbReference type="PROSITE" id="PS51318">
    <property type="entry name" value="TAT"/>
    <property type="match status" value="1"/>
</dbReference>
<dbReference type="CDD" id="cd08503">
    <property type="entry name" value="PBP2_NikA_DppA_OppA_like_17"/>
    <property type="match status" value="1"/>
</dbReference>
<evidence type="ECO:0000313" key="5">
    <source>
        <dbReference type="Proteomes" id="UP000445696"/>
    </source>
</evidence>
<sequence>MDHEAPGRIHPMIEDVKEQYKSGKMDRREFLRTSTLLGLSAAAAYSFVGIADPTMEAKAATPKKGGILKISMEVQEMNDPAVYSWTPPSNVARQMCEYLVMTGPDNVTRPYLAESWSASDDLKTWTFKLRQGVKWHNGDDFNADDVMFNFTRWLDPNTGSSNVGLFDSMLTTVGEGDNAKKVMTEGALEKVDDYTIRLHLNSPVLSIPENLYNYPTMIVHRDFKGNLVEQPNGTGPFTLVDFAVGEKAVLKRVDQPYWGEKYPDEPFWGGEVYLDEIHYFDHGAGSAAQLAAVASGQVDMNYEFDIASLGMAQSIPGMKILEARTAQTGVMRMNITQKPFDDKRVRQALMACVDAEKYNELVYQGRGDVGEHHHVSPIHPEYFALNRRERDIDKAKLLLAEAGYPDGIELTIDVGNTNGPWQQQVCEILKEQAAEAGITLNLNLMPASKYWEIWATTPFGITAWTHRPLGTMVLSLAYRAGVPWNETGYNNPAFEKALDKAESLVDAEKRKAAMEEVEKILQDDAIIIQPIWQPKFFLASEKVMNVEAHPTQYHQLYKVWINS</sequence>
<dbReference type="GO" id="GO:0015833">
    <property type="term" value="P:peptide transport"/>
    <property type="evidence" value="ECO:0007669"/>
    <property type="project" value="TreeGrafter"/>
</dbReference>
<dbReference type="InterPro" id="IPR000914">
    <property type="entry name" value="SBP_5_dom"/>
</dbReference>
<organism evidence="4 5">
    <name type="scientific">Sneathiella chungangensis</name>
    <dbReference type="NCBI Taxonomy" id="1418234"/>
    <lineage>
        <taxon>Bacteria</taxon>
        <taxon>Pseudomonadati</taxon>
        <taxon>Pseudomonadota</taxon>
        <taxon>Alphaproteobacteria</taxon>
        <taxon>Sneathiellales</taxon>
        <taxon>Sneathiellaceae</taxon>
        <taxon>Sneathiella</taxon>
    </lineage>
</organism>
<dbReference type="InterPro" id="IPR030678">
    <property type="entry name" value="Peptide/Ni-bd"/>
</dbReference>
<comment type="caution">
    <text evidence="4">The sequence shown here is derived from an EMBL/GenBank/DDBJ whole genome shotgun (WGS) entry which is preliminary data.</text>
</comment>
<dbReference type="SUPFAM" id="SSF53850">
    <property type="entry name" value="Periplasmic binding protein-like II"/>
    <property type="match status" value="1"/>
</dbReference>
<evidence type="ECO:0000313" key="4">
    <source>
        <dbReference type="EMBL" id="MZR20760.1"/>
    </source>
</evidence>
<dbReference type="AlphaFoldDB" id="A0A845MBA5"/>
<evidence type="ECO:0000256" key="1">
    <source>
        <dbReference type="ARBA" id="ARBA00004418"/>
    </source>
</evidence>
<proteinExistence type="inferred from homology"/>
<feature type="domain" description="Solute-binding protein family 5" evidence="3">
    <location>
        <begin position="109"/>
        <end position="461"/>
    </location>
</feature>
<evidence type="ECO:0000256" key="2">
    <source>
        <dbReference type="ARBA" id="ARBA00005695"/>
    </source>
</evidence>
<dbReference type="InterPro" id="IPR006311">
    <property type="entry name" value="TAT_signal"/>
</dbReference>
<dbReference type="Gene3D" id="3.40.190.10">
    <property type="entry name" value="Periplasmic binding protein-like II"/>
    <property type="match status" value="1"/>
</dbReference>
<dbReference type="EMBL" id="WTVA01000001">
    <property type="protein sequence ID" value="MZR20760.1"/>
    <property type="molecule type" value="Genomic_DNA"/>
</dbReference>
<dbReference type="PIRSF" id="PIRSF002741">
    <property type="entry name" value="MppA"/>
    <property type="match status" value="1"/>
</dbReference>
<dbReference type="InterPro" id="IPR039424">
    <property type="entry name" value="SBP_5"/>
</dbReference>
<dbReference type="GO" id="GO:0043190">
    <property type="term" value="C:ATP-binding cassette (ABC) transporter complex"/>
    <property type="evidence" value="ECO:0007669"/>
    <property type="project" value="InterPro"/>
</dbReference>
<comment type="subcellular location">
    <subcellularLocation>
        <location evidence="1">Periplasm</location>
    </subcellularLocation>
</comment>
<dbReference type="PANTHER" id="PTHR30290">
    <property type="entry name" value="PERIPLASMIC BINDING COMPONENT OF ABC TRANSPORTER"/>
    <property type="match status" value="1"/>
</dbReference>
<accession>A0A845MBA5</accession>
<dbReference type="OrthoDB" id="9803988at2"/>
<gene>
    <name evidence="4" type="ORF">GQF03_00270</name>
</gene>
<dbReference type="Proteomes" id="UP000445696">
    <property type="component" value="Unassembled WGS sequence"/>
</dbReference>
<dbReference type="Gene3D" id="3.10.105.10">
    <property type="entry name" value="Dipeptide-binding Protein, Domain 3"/>
    <property type="match status" value="1"/>
</dbReference>
<keyword evidence="5" id="KW-1185">Reference proteome</keyword>